<proteinExistence type="evidence at transcript level"/>
<sequence>MKRIKSSFLFSFLRYLFFFVFMSVCTPYIISRVWKCMQNLATRLLFLNDKLHAKHDKSVFFSYWESGKSRQNKKKVQH</sequence>
<dbReference type="AlphaFoldDB" id="T1E3G7"/>
<feature type="transmembrane region" description="Helical" evidence="1">
    <location>
        <begin position="12"/>
        <end position="30"/>
    </location>
</feature>
<organism evidence="2">
    <name type="scientific">Psorophora albipes</name>
    <dbReference type="NCBI Taxonomy" id="869069"/>
    <lineage>
        <taxon>Eukaryota</taxon>
        <taxon>Metazoa</taxon>
        <taxon>Ecdysozoa</taxon>
        <taxon>Arthropoda</taxon>
        <taxon>Hexapoda</taxon>
        <taxon>Insecta</taxon>
        <taxon>Pterygota</taxon>
        <taxon>Neoptera</taxon>
        <taxon>Endopterygota</taxon>
        <taxon>Diptera</taxon>
        <taxon>Nematocera</taxon>
        <taxon>Culicoidea</taxon>
        <taxon>Culicidae</taxon>
        <taxon>Culicinae</taxon>
        <taxon>Aedini</taxon>
        <taxon>Psorophora</taxon>
    </lineage>
</organism>
<evidence type="ECO:0000256" key="1">
    <source>
        <dbReference type="SAM" id="Phobius"/>
    </source>
</evidence>
<evidence type="ECO:0000313" key="2">
    <source>
        <dbReference type="EMBL" id="JAA94482.1"/>
    </source>
</evidence>
<dbReference type="EMBL" id="GALA01000370">
    <property type="protein sequence ID" value="JAA94482.1"/>
    <property type="molecule type" value="mRNA"/>
</dbReference>
<name>T1E3G7_9DIPT</name>
<protein>
    <submittedName>
        <fullName evidence="2">Putative secreted protein</fullName>
    </submittedName>
</protein>
<reference evidence="2" key="1">
    <citation type="journal article" date="2013" name="BMC Genomics">
        <title>A deep insight into the sialotranscriptome of the mosquito, Psorophora albipes.</title>
        <authorList>
            <person name="Chagas A.C."/>
            <person name="Calvo E."/>
            <person name="Rios-Velasquez C.M."/>
            <person name="Pessoa F.A."/>
            <person name="Medeiros J.F."/>
            <person name="Ribeiro J.M."/>
        </authorList>
    </citation>
    <scope>NUCLEOTIDE SEQUENCE</scope>
</reference>
<keyword evidence="1" id="KW-0472">Membrane</keyword>
<accession>T1E3G7</accession>
<keyword evidence="1" id="KW-1133">Transmembrane helix</keyword>
<keyword evidence="1" id="KW-0812">Transmembrane</keyword>